<comment type="caution">
    <text evidence="2">The sequence shown here is derived from an EMBL/GenBank/DDBJ whole genome shotgun (WGS) entry which is preliminary data.</text>
</comment>
<evidence type="ECO:0000256" key="1">
    <source>
        <dbReference type="SAM" id="MobiDB-lite"/>
    </source>
</evidence>
<name>A0AAV7Q723_PLEWA</name>
<accession>A0AAV7Q723</accession>
<dbReference type="AlphaFoldDB" id="A0AAV7Q723"/>
<dbReference type="EMBL" id="JANPWB010000010">
    <property type="protein sequence ID" value="KAJ1135337.1"/>
    <property type="molecule type" value="Genomic_DNA"/>
</dbReference>
<proteinExistence type="predicted"/>
<dbReference type="Proteomes" id="UP001066276">
    <property type="component" value="Chromosome 6"/>
</dbReference>
<sequence length="75" mass="7921">MTADIAPGVILRLKEGRLETDGGRDQGLELKATTGKSAEPPGENQVNGGERSEEANILLSGWADLIYRIGGTGLR</sequence>
<feature type="region of interest" description="Disordered" evidence="1">
    <location>
        <begin position="16"/>
        <end position="52"/>
    </location>
</feature>
<evidence type="ECO:0000313" key="3">
    <source>
        <dbReference type="Proteomes" id="UP001066276"/>
    </source>
</evidence>
<protein>
    <submittedName>
        <fullName evidence="2">Uncharacterized protein</fullName>
    </submittedName>
</protein>
<evidence type="ECO:0000313" key="2">
    <source>
        <dbReference type="EMBL" id="KAJ1135337.1"/>
    </source>
</evidence>
<gene>
    <name evidence="2" type="ORF">NDU88_001777</name>
</gene>
<keyword evidence="3" id="KW-1185">Reference proteome</keyword>
<organism evidence="2 3">
    <name type="scientific">Pleurodeles waltl</name>
    <name type="common">Iberian ribbed newt</name>
    <dbReference type="NCBI Taxonomy" id="8319"/>
    <lineage>
        <taxon>Eukaryota</taxon>
        <taxon>Metazoa</taxon>
        <taxon>Chordata</taxon>
        <taxon>Craniata</taxon>
        <taxon>Vertebrata</taxon>
        <taxon>Euteleostomi</taxon>
        <taxon>Amphibia</taxon>
        <taxon>Batrachia</taxon>
        <taxon>Caudata</taxon>
        <taxon>Salamandroidea</taxon>
        <taxon>Salamandridae</taxon>
        <taxon>Pleurodelinae</taxon>
        <taxon>Pleurodeles</taxon>
    </lineage>
</organism>
<reference evidence="2" key="1">
    <citation type="journal article" date="2022" name="bioRxiv">
        <title>Sequencing and chromosome-scale assembly of the giantPleurodeles waltlgenome.</title>
        <authorList>
            <person name="Brown T."/>
            <person name="Elewa A."/>
            <person name="Iarovenko S."/>
            <person name="Subramanian E."/>
            <person name="Araus A.J."/>
            <person name="Petzold A."/>
            <person name="Susuki M."/>
            <person name="Suzuki K.-i.T."/>
            <person name="Hayashi T."/>
            <person name="Toyoda A."/>
            <person name="Oliveira C."/>
            <person name="Osipova E."/>
            <person name="Leigh N.D."/>
            <person name="Simon A."/>
            <person name="Yun M.H."/>
        </authorList>
    </citation>
    <scope>NUCLEOTIDE SEQUENCE</scope>
    <source>
        <strain evidence="2">20211129_DDA</strain>
        <tissue evidence="2">Liver</tissue>
    </source>
</reference>
<feature type="compositionally biased region" description="Basic and acidic residues" evidence="1">
    <location>
        <begin position="16"/>
        <end position="28"/>
    </location>
</feature>